<feature type="transmembrane region" description="Helical" evidence="1">
    <location>
        <begin position="12"/>
        <end position="31"/>
    </location>
</feature>
<organism evidence="2">
    <name type="scientific">marine sediment metagenome</name>
    <dbReference type="NCBI Taxonomy" id="412755"/>
    <lineage>
        <taxon>unclassified sequences</taxon>
        <taxon>metagenomes</taxon>
        <taxon>ecological metagenomes</taxon>
    </lineage>
</organism>
<sequence>NTLIGLTELKLASIVSISCSIPIVLLSYFQIKSKKYMKFSIEDLKSKIKLFYLRLGTLVAYIPIIAGILYSMTAMPALAYLSWNIFYFLPGIDFMASWIFADGYYSTNFPIYYSLMWIELVIFICGFGLFLHGLIHLVKAKKEK</sequence>
<accession>X1US30</accession>
<keyword evidence="1" id="KW-0472">Membrane</keyword>
<feature type="non-terminal residue" evidence="2">
    <location>
        <position position="144"/>
    </location>
</feature>
<keyword evidence="1" id="KW-1133">Transmembrane helix</keyword>
<protein>
    <submittedName>
        <fullName evidence="2">Uncharacterized protein</fullName>
    </submittedName>
</protein>
<proteinExistence type="predicted"/>
<reference evidence="2" key="1">
    <citation type="journal article" date="2014" name="Front. Microbiol.">
        <title>High frequency of phylogenetically diverse reductive dehalogenase-homologous genes in deep subseafloor sedimentary metagenomes.</title>
        <authorList>
            <person name="Kawai M."/>
            <person name="Futagami T."/>
            <person name="Toyoda A."/>
            <person name="Takaki Y."/>
            <person name="Nishi S."/>
            <person name="Hori S."/>
            <person name="Arai W."/>
            <person name="Tsubouchi T."/>
            <person name="Morono Y."/>
            <person name="Uchiyama I."/>
            <person name="Ito T."/>
            <person name="Fujiyama A."/>
            <person name="Inagaki F."/>
            <person name="Takami H."/>
        </authorList>
    </citation>
    <scope>NUCLEOTIDE SEQUENCE</scope>
    <source>
        <strain evidence="2">Expedition CK06-06</strain>
    </source>
</reference>
<feature type="transmembrane region" description="Helical" evidence="1">
    <location>
        <begin position="117"/>
        <end position="138"/>
    </location>
</feature>
<evidence type="ECO:0000313" key="2">
    <source>
        <dbReference type="EMBL" id="GAJ20279.1"/>
    </source>
</evidence>
<feature type="transmembrane region" description="Helical" evidence="1">
    <location>
        <begin position="51"/>
        <end position="73"/>
    </location>
</feature>
<feature type="non-terminal residue" evidence="2">
    <location>
        <position position="1"/>
    </location>
</feature>
<dbReference type="AlphaFoldDB" id="X1US30"/>
<feature type="transmembrane region" description="Helical" evidence="1">
    <location>
        <begin position="85"/>
        <end position="105"/>
    </location>
</feature>
<dbReference type="EMBL" id="BARW01039420">
    <property type="protein sequence ID" value="GAJ20279.1"/>
    <property type="molecule type" value="Genomic_DNA"/>
</dbReference>
<name>X1US30_9ZZZZ</name>
<gene>
    <name evidence="2" type="ORF">S12H4_60053</name>
</gene>
<comment type="caution">
    <text evidence="2">The sequence shown here is derived from an EMBL/GenBank/DDBJ whole genome shotgun (WGS) entry which is preliminary data.</text>
</comment>
<evidence type="ECO:0000256" key="1">
    <source>
        <dbReference type="SAM" id="Phobius"/>
    </source>
</evidence>
<keyword evidence="1" id="KW-0812">Transmembrane</keyword>